<name>A0A1L3JJ23_9FLAO</name>
<sequence>MIFISKYIVPKGFVGITLFPFIFLKKRALKTNKILINHEKIHLKQQKELLIIFFYIFYGLEFLIKFFKYKNAFITYKNLSFEREAYINEHDFKYPKTRKNWAFINYL</sequence>
<feature type="transmembrane region" description="Helical" evidence="1">
    <location>
        <begin position="49"/>
        <end position="67"/>
    </location>
</feature>
<keyword evidence="1" id="KW-0812">Transmembrane</keyword>
<evidence type="ECO:0000313" key="3">
    <source>
        <dbReference type="Proteomes" id="UP000181898"/>
    </source>
</evidence>
<accession>A0A1L3JJ23</accession>
<evidence type="ECO:0008006" key="4">
    <source>
        <dbReference type="Google" id="ProtNLM"/>
    </source>
</evidence>
<keyword evidence="1" id="KW-0472">Membrane</keyword>
<evidence type="ECO:0000313" key="2">
    <source>
        <dbReference type="EMBL" id="APG65114.1"/>
    </source>
</evidence>
<feature type="transmembrane region" description="Helical" evidence="1">
    <location>
        <begin position="6"/>
        <end position="24"/>
    </location>
</feature>
<dbReference type="AlphaFoldDB" id="A0A1L3JJ23"/>
<dbReference type="STRING" id="1850252.LPB136_07015"/>
<evidence type="ECO:0000256" key="1">
    <source>
        <dbReference type="SAM" id="Phobius"/>
    </source>
</evidence>
<gene>
    <name evidence="2" type="ORF">LPB136_07015</name>
</gene>
<organism evidence="2 3">
    <name type="scientific">Tenacibaculum todarodis</name>
    <dbReference type="NCBI Taxonomy" id="1850252"/>
    <lineage>
        <taxon>Bacteria</taxon>
        <taxon>Pseudomonadati</taxon>
        <taxon>Bacteroidota</taxon>
        <taxon>Flavobacteriia</taxon>
        <taxon>Flavobacteriales</taxon>
        <taxon>Flavobacteriaceae</taxon>
        <taxon>Tenacibaculum</taxon>
    </lineage>
</organism>
<reference evidence="2 3" key="1">
    <citation type="submission" date="2016-11" db="EMBL/GenBank/DDBJ databases">
        <title>Tenacibaculum sp. LPB0136, isolated from marine environment.</title>
        <authorList>
            <person name="Kim E."/>
            <person name="Yi H."/>
        </authorList>
    </citation>
    <scope>NUCLEOTIDE SEQUENCE [LARGE SCALE GENOMIC DNA]</scope>
    <source>
        <strain evidence="2 3">LPB0136</strain>
    </source>
</reference>
<dbReference type="Proteomes" id="UP000181898">
    <property type="component" value="Chromosome"/>
</dbReference>
<keyword evidence="1" id="KW-1133">Transmembrane helix</keyword>
<proteinExistence type="predicted"/>
<protein>
    <recommendedName>
        <fullName evidence="4">DUF4157 domain-containing protein</fullName>
    </recommendedName>
</protein>
<keyword evidence="3" id="KW-1185">Reference proteome</keyword>
<dbReference type="KEGG" id="ten:LPB136_07015"/>
<dbReference type="EMBL" id="CP018155">
    <property type="protein sequence ID" value="APG65114.1"/>
    <property type="molecule type" value="Genomic_DNA"/>
</dbReference>